<dbReference type="AlphaFoldDB" id="A0A9P6GES2"/>
<evidence type="ECO:0000313" key="2">
    <source>
        <dbReference type="EMBL" id="KAF9732995.1"/>
    </source>
</evidence>
<keyword evidence="1" id="KW-0732">Signal</keyword>
<dbReference type="EMBL" id="WJXW01000009">
    <property type="protein sequence ID" value="KAF9732995.1"/>
    <property type="molecule type" value="Genomic_DNA"/>
</dbReference>
<evidence type="ECO:0000256" key="1">
    <source>
        <dbReference type="SAM" id="SignalP"/>
    </source>
</evidence>
<sequence length="118" mass="13072">MAEGPCAARRIASNLLLARLALARNNERQPTCLLTYPTCVACLWKLALRRRRAHTRGTRSIISSYSCPQSLHLVSLPNACHQVKLFGPEPMHLFSTTTLSFHQGQVEAILETSVVVFG</sequence>
<keyword evidence="3" id="KW-1185">Reference proteome</keyword>
<comment type="caution">
    <text evidence="2">The sequence shown here is derived from an EMBL/GenBank/DDBJ whole genome shotgun (WGS) entry which is preliminary data.</text>
</comment>
<accession>A0A9P6GES2</accession>
<reference evidence="2" key="1">
    <citation type="journal article" date="2020" name="Mol. Plant Microbe Interact.">
        <title>Genome Sequence of the Biocontrol Agent Coniothyrium minitans strain Conio (IMI 134523).</title>
        <authorList>
            <person name="Patel D."/>
            <person name="Shittu T.A."/>
            <person name="Baroncelli R."/>
            <person name="Muthumeenakshi S."/>
            <person name="Osborne T.H."/>
            <person name="Janganan T.K."/>
            <person name="Sreenivasaprasad S."/>
        </authorList>
    </citation>
    <scope>NUCLEOTIDE SEQUENCE</scope>
    <source>
        <strain evidence="2">Conio</strain>
    </source>
</reference>
<evidence type="ECO:0000313" key="3">
    <source>
        <dbReference type="Proteomes" id="UP000756921"/>
    </source>
</evidence>
<feature type="signal peptide" evidence="1">
    <location>
        <begin position="1"/>
        <end position="23"/>
    </location>
</feature>
<name>A0A9P6GES2_9PLEO</name>
<protein>
    <submittedName>
        <fullName evidence="2">Uncharacterized protein</fullName>
    </submittedName>
</protein>
<gene>
    <name evidence="2" type="ORF">PMIN01_08677</name>
</gene>
<feature type="chain" id="PRO_5040330707" evidence="1">
    <location>
        <begin position="24"/>
        <end position="118"/>
    </location>
</feature>
<organism evidence="2 3">
    <name type="scientific">Paraphaeosphaeria minitans</name>
    <dbReference type="NCBI Taxonomy" id="565426"/>
    <lineage>
        <taxon>Eukaryota</taxon>
        <taxon>Fungi</taxon>
        <taxon>Dikarya</taxon>
        <taxon>Ascomycota</taxon>
        <taxon>Pezizomycotina</taxon>
        <taxon>Dothideomycetes</taxon>
        <taxon>Pleosporomycetidae</taxon>
        <taxon>Pleosporales</taxon>
        <taxon>Massarineae</taxon>
        <taxon>Didymosphaeriaceae</taxon>
        <taxon>Paraphaeosphaeria</taxon>
    </lineage>
</organism>
<dbReference type="Proteomes" id="UP000756921">
    <property type="component" value="Unassembled WGS sequence"/>
</dbReference>
<proteinExistence type="predicted"/>